<organism evidence="1 2">
    <name type="scientific">Labeo rohita</name>
    <name type="common">Indian major carp</name>
    <name type="synonym">Cyprinus rohita</name>
    <dbReference type="NCBI Taxonomy" id="84645"/>
    <lineage>
        <taxon>Eukaryota</taxon>
        <taxon>Metazoa</taxon>
        <taxon>Chordata</taxon>
        <taxon>Craniata</taxon>
        <taxon>Vertebrata</taxon>
        <taxon>Euteleostomi</taxon>
        <taxon>Actinopterygii</taxon>
        <taxon>Neopterygii</taxon>
        <taxon>Teleostei</taxon>
        <taxon>Ostariophysi</taxon>
        <taxon>Cypriniformes</taxon>
        <taxon>Cyprinidae</taxon>
        <taxon>Labeoninae</taxon>
        <taxon>Labeonini</taxon>
        <taxon>Labeo</taxon>
    </lineage>
</organism>
<evidence type="ECO:0000313" key="2">
    <source>
        <dbReference type="Proteomes" id="UP000290572"/>
    </source>
</evidence>
<protein>
    <submittedName>
        <fullName evidence="1">Uncharacterized protein</fullName>
    </submittedName>
</protein>
<proteinExistence type="predicted"/>
<accession>A0A498NG06</accession>
<name>A0A498NG06_LABRO</name>
<evidence type="ECO:0000313" key="1">
    <source>
        <dbReference type="EMBL" id="RXN30770.1"/>
    </source>
</evidence>
<comment type="caution">
    <text evidence="1">The sequence shown here is derived from an EMBL/GenBank/DDBJ whole genome shotgun (WGS) entry which is preliminary data.</text>
</comment>
<keyword evidence="2" id="KW-1185">Reference proteome</keyword>
<dbReference type="Proteomes" id="UP000290572">
    <property type="component" value="Unassembled WGS sequence"/>
</dbReference>
<gene>
    <name evidence="1" type="ORF">ROHU_017440</name>
</gene>
<sequence>MLLRWTSDLVDFNDDPGDDMQTNMQTDRQTECHTGMSCDSTHRFHKDHNETTVGGVSLNKWKYFYNMAINLRT</sequence>
<reference evidence="1 2" key="1">
    <citation type="submission" date="2018-03" db="EMBL/GenBank/DDBJ databases">
        <title>Draft genome sequence of Rohu Carp (Labeo rohita).</title>
        <authorList>
            <person name="Das P."/>
            <person name="Kushwaha B."/>
            <person name="Joshi C.G."/>
            <person name="Kumar D."/>
            <person name="Nagpure N.S."/>
            <person name="Sahoo L."/>
            <person name="Das S.P."/>
            <person name="Bit A."/>
            <person name="Patnaik S."/>
            <person name="Meher P.K."/>
            <person name="Jayasankar P."/>
            <person name="Koringa P.G."/>
            <person name="Patel N.V."/>
            <person name="Hinsu A.T."/>
            <person name="Kumar R."/>
            <person name="Pandey M."/>
            <person name="Agarwal S."/>
            <person name="Srivastava S."/>
            <person name="Singh M."/>
            <person name="Iquebal M.A."/>
            <person name="Jaiswal S."/>
            <person name="Angadi U.B."/>
            <person name="Kumar N."/>
            <person name="Raza M."/>
            <person name="Shah T.M."/>
            <person name="Rai A."/>
            <person name="Jena J.K."/>
        </authorList>
    </citation>
    <scope>NUCLEOTIDE SEQUENCE [LARGE SCALE GENOMIC DNA]</scope>
    <source>
        <strain evidence="1">DASCIFA01</strain>
        <tissue evidence="1">Testis</tissue>
    </source>
</reference>
<dbReference type="AlphaFoldDB" id="A0A498NG06"/>
<dbReference type="EMBL" id="QBIY01011545">
    <property type="protein sequence ID" value="RXN30770.1"/>
    <property type="molecule type" value="Genomic_DNA"/>
</dbReference>